<name>A0A8S2YAE7_9BILA</name>
<proteinExistence type="predicted"/>
<evidence type="ECO:0000256" key="1">
    <source>
        <dbReference type="SAM" id="MobiDB-lite"/>
    </source>
</evidence>
<reference evidence="2" key="1">
    <citation type="submission" date="2021-02" db="EMBL/GenBank/DDBJ databases">
        <authorList>
            <person name="Nowell W R."/>
        </authorList>
    </citation>
    <scope>NUCLEOTIDE SEQUENCE</scope>
</reference>
<feature type="non-terminal residue" evidence="2">
    <location>
        <position position="1"/>
    </location>
</feature>
<dbReference type="EMBL" id="CAJOBA010108309">
    <property type="protein sequence ID" value="CAF4545495.1"/>
    <property type="molecule type" value="Genomic_DNA"/>
</dbReference>
<evidence type="ECO:0000313" key="3">
    <source>
        <dbReference type="Proteomes" id="UP000682733"/>
    </source>
</evidence>
<gene>
    <name evidence="2" type="ORF">TMI583_LOCUS49492</name>
</gene>
<accession>A0A8S2YAE7</accession>
<organism evidence="2 3">
    <name type="scientific">Didymodactylos carnosus</name>
    <dbReference type="NCBI Taxonomy" id="1234261"/>
    <lineage>
        <taxon>Eukaryota</taxon>
        <taxon>Metazoa</taxon>
        <taxon>Spiralia</taxon>
        <taxon>Gnathifera</taxon>
        <taxon>Rotifera</taxon>
        <taxon>Eurotatoria</taxon>
        <taxon>Bdelloidea</taxon>
        <taxon>Philodinida</taxon>
        <taxon>Philodinidae</taxon>
        <taxon>Didymodactylos</taxon>
    </lineage>
</organism>
<feature type="region of interest" description="Disordered" evidence="1">
    <location>
        <begin position="82"/>
        <end position="106"/>
    </location>
</feature>
<sequence length="106" mass="12122">KLCLPCISVKNRLKTHSFNKTRDIPIKKAKLLKSIKENQDDDEHYPLSSSAKKNKNIILQPLLITTNCGDLNKVVSLERKDNETASIQPETSTFQDEIFPRSNEVR</sequence>
<comment type="caution">
    <text evidence="2">The sequence shown here is derived from an EMBL/GenBank/DDBJ whole genome shotgun (WGS) entry which is preliminary data.</text>
</comment>
<evidence type="ECO:0000313" key="2">
    <source>
        <dbReference type="EMBL" id="CAF4545495.1"/>
    </source>
</evidence>
<protein>
    <submittedName>
        <fullName evidence="2">Uncharacterized protein</fullName>
    </submittedName>
</protein>
<dbReference type="AlphaFoldDB" id="A0A8S2YAE7"/>
<feature type="compositionally biased region" description="Polar residues" evidence="1">
    <location>
        <begin position="84"/>
        <end position="95"/>
    </location>
</feature>
<dbReference type="Proteomes" id="UP000682733">
    <property type="component" value="Unassembled WGS sequence"/>
</dbReference>